<dbReference type="InterPro" id="IPR013083">
    <property type="entry name" value="Znf_RING/FYVE/PHD"/>
</dbReference>
<dbReference type="InterPro" id="IPR017907">
    <property type="entry name" value="Znf_RING_CS"/>
</dbReference>
<reference evidence="23" key="1">
    <citation type="submission" date="2015-02" db="EMBL/GenBank/DDBJ databases">
        <title>Genome sequencing for Strongylocentrotus purpuratus.</title>
        <authorList>
            <person name="Murali S."/>
            <person name="Liu Y."/>
            <person name="Vee V."/>
            <person name="English A."/>
            <person name="Wang M."/>
            <person name="Skinner E."/>
            <person name="Han Y."/>
            <person name="Muzny D.M."/>
            <person name="Worley K.C."/>
            <person name="Gibbs R.A."/>
        </authorList>
    </citation>
    <scope>NUCLEOTIDE SEQUENCE</scope>
</reference>
<evidence type="ECO:0000256" key="3">
    <source>
        <dbReference type="ARBA" id="ARBA00008704"/>
    </source>
</evidence>
<comment type="subcellular location">
    <subcellularLocation>
        <location evidence="1">Peroxisome membrane</location>
        <topology evidence="1">Multi-pass membrane protein</topology>
    </subcellularLocation>
</comment>
<evidence type="ECO:0000256" key="5">
    <source>
        <dbReference type="ARBA" id="ARBA00022679"/>
    </source>
</evidence>
<keyword evidence="7" id="KW-0479">Metal-binding</keyword>
<dbReference type="EnsemblMetazoa" id="XM_030986603">
    <property type="protein sequence ID" value="XP_030842463"/>
    <property type="gene ID" value="LOC582970"/>
</dbReference>
<dbReference type="Proteomes" id="UP000007110">
    <property type="component" value="Unassembled WGS sequence"/>
</dbReference>
<dbReference type="InterPro" id="IPR025654">
    <property type="entry name" value="PEX2/10"/>
</dbReference>
<comment type="similarity">
    <text evidence="3">Belongs to the pex2/pex10/pex12 family.</text>
</comment>
<dbReference type="Pfam" id="PF04757">
    <property type="entry name" value="Pex2_Pex12"/>
    <property type="match status" value="1"/>
</dbReference>
<dbReference type="PANTHER" id="PTHR48178:SF1">
    <property type="entry name" value="PEROXISOME BIOGENESIS FACTOR 2"/>
    <property type="match status" value="1"/>
</dbReference>
<dbReference type="GO" id="GO:0061630">
    <property type="term" value="F:ubiquitin protein ligase activity"/>
    <property type="evidence" value="ECO:0007669"/>
    <property type="project" value="UniProtKB-EC"/>
</dbReference>
<dbReference type="Gene3D" id="3.30.40.10">
    <property type="entry name" value="Zinc/RING finger domain, C3HC4 (zinc finger)"/>
    <property type="match status" value="1"/>
</dbReference>
<dbReference type="OMA" id="WHGLMEL"/>
<keyword evidence="13 20" id="KW-0472">Membrane</keyword>
<keyword evidence="6 20" id="KW-0812">Transmembrane</keyword>
<dbReference type="AlphaFoldDB" id="A0A7M7SZE3"/>
<dbReference type="SMART" id="SM00184">
    <property type="entry name" value="RING"/>
    <property type="match status" value="1"/>
</dbReference>
<keyword evidence="5" id="KW-0808">Transferase</keyword>
<evidence type="ECO:0000256" key="13">
    <source>
        <dbReference type="ARBA" id="ARBA00023136"/>
    </source>
</evidence>
<keyword evidence="4" id="KW-0813">Transport</keyword>
<proteinExistence type="inferred from homology"/>
<feature type="transmembrane region" description="Helical" evidence="20">
    <location>
        <begin position="199"/>
        <end position="217"/>
    </location>
</feature>
<evidence type="ECO:0000256" key="10">
    <source>
        <dbReference type="ARBA" id="ARBA00022833"/>
    </source>
</evidence>
<dbReference type="GeneID" id="582970"/>
<dbReference type="InterPro" id="IPR006845">
    <property type="entry name" value="Pex_N"/>
</dbReference>
<dbReference type="GO" id="GO:0016558">
    <property type="term" value="P:protein import into peroxisome matrix"/>
    <property type="evidence" value="ECO:0007669"/>
    <property type="project" value="InterPro"/>
</dbReference>
<evidence type="ECO:0000256" key="18">
    <source>
        <dbReference type="ARBA" id="ARBA00034543"/>
    </source>
</evidence>
<evidence type="ECO:0000256" key="2">
    <source>
        <dbReference type="ARBA" id="ARBA00004906"/>
    </source>
</evidence>
<dbReference type="InterPro" id="IPR045859">
    <property type="entry name" value="RING-HC_PEX2"/>
</dbReference>
<evidence type="ECO:0000256" key="8">
    <source>
        <dbReference type="ARBA" id="ARBA00022771"/>
    </source>
</evidence>
<keyword evidence="8 19" id="KW-0863">Zinc-finger</keyword>
<evidence type="ECO:0000256" key="12">
    <source>
        <dbReference type="ARBA" id="ARBA00022989"/>
    </source>
</evidence>
<keyword evidence="14" id="KW-0576">Peroxisome</keyword>
<evidence type="ECO:0000256" key="1">
    <source>
        <dbReference type="ARBA" id="ARBA00004585"/>
    </source>
</evidence>
<name>A0A7M7SZE3_STRPU</name>
<comment type="pathway">
    <text evidence="2">Protein modification; protein ubiquitination.</text>
</comment>
<dbReference type="RefSeq" id="XP_030842463.1">
    <property type="nucleotide sequence ID" value="XM_030986603.1"/>
</dbReference>
<feature type="domain" description="RING-type" evidence="21">
    <location>
        <begin position="248"/>
        <end position="287"/>
    </location>
</feature>
<dbReference type="OrthoDB" id="1701437at2759"/>
<dbReference type="GO" id="GO:0005778">
    <property type="term" value="C:peroxisomal membrane"/>
    <property type="evidence" value="ECO:0007669"/>
    <property type="project" value="UniProtKB-SubCell"/>
</dbReference>
<dbReference type="SUPFAM" id="SSF57850">
    <property type="entry name" value="RING/U-box"/>
    <property type="match status" value="1"/>
</dbReference>
<keyword evidence="11" id="KW-0653">Protein transport</keyword>
<evidence type="ECO:0000256" key="4">
    <source>
        <dbReference type="ARBA" id="ARBA00022448"/>
    </source>
</evidence>
<keyword evidence="23" id="KW-1185">Reference proteome</keyword>
<keyword evidence="9" id="KW-0833">Ubl conjugation pathway</keyword>
<keyword evidence="10" id="KW-0862">Zinc</keyword>
<dbReference type="InterPro" id="IPR001841">
    <property type="entry name" value="Znf_RING"/>
</dbReference>
<evidence type="ECO:0000256" key="14">
    <source>
        <dbReference type="ARBA" id="ARBA00023140"/>
    </source>
</evidence>
<dbReference type="CDD" id="cd16526">
    <property type="entry name" value="RING-HC_PEX2"/>
    <property type="match status" value="1"/>
</dbReference>
<evidence type="ECO:0000256" key="15">
    <source>
        <dbReference type="ARBA" id="ARBA00032511"/>
    </source>
</evidence>
<evidence type="ECO:0000256" key="6">
    <source>
        <dbReference type="ARBA" id="ARBA00022692"/>
    </source>
</evidence>
<organism evidence="22 23">
    <name type="scientific">Strongylocentrotus purpuratus</name>
    <name type="common">Purple sea urchin</name>
    <dbReference type="NCBI Taxonomy" id="7668"/>
    <lineage>
        <taxon>Eukaryota</taxon>
        <taxon>Metazoa</taxon>
        <taxon>Echinodermata</taxon>
        <taxon>Eleutherozoa</taxon>
        <taxon>Echinozoa</taxon>
        <taxon>Echinoidea</taxon>
        <taxon>Euechinoidea</taxon>
        <taxon>Echinacea</taxon>
        <taxon>Camarodonta</taxon>
        <taxon>Echinidea</taxon>
        <taxon>Strongylocentrotidae</taxon>
        <taxon>Strongylocentrotus</taxon>
    </lineage>
</organism>
<reference evidence="22" key="2">
    <citation type="submission" date="2021-01" db="UniProtKB">
        <authorList>
            <consortium name="EnsemblMetazoa"/>
        </authorList>
    </citation>
    <scope>IDENTIFICATION</scope>
</reference>
<dbReference type="EC" id="2.3.2.36" evidence="17"/>
<evidence type="ECO:0000313" key="23">
    <source>
        <dbReference type="Proteomes" id="UP000007110"/>
    </source>
</evidence>
<evidence type="ECO:0000259" key="21">
    <source>
        <dbReference type="PROSITE" id="PS50089"/>
    </source>
</evidence>
<evidence type="ECO:0000256" key="17">
    <source>
        <dbReference type="ARBA" id="ARBA00034523"/>
    </source>
</evidence>
<evidence type="ECO:0000313" key="22">
    <source>
        <dbReference type="EnsemblMetazoa" id="XP_030842463"/>
    </source>
</evidence>
<dbReference type="PROSITE" id="PS50089">
    <property type="entry name" value="ZF_RING_2"/>
    <property type="match status" value="1"/>
</dbReference>
<dbReference type="InParanoid" id="A0A7M7SZE3"/>
<dbReference type="KEGG" id="spu:582970"/>
<protein>
    <recommendedName>
        <fullName evidence="18">Peroxisome biogenesis factor 2</fullName>
        <ecNumber evidence="17">2.3.2.36</ecNumber>
    </recommendedName>
    <alternativeName>
        <fullName evidence="15">Peroxin-2</fullName>
    </alternativeName>
</protein>
<evidence type="ECO:0000256" key="9">
    <source>
        <dbReference type="ARBA" id="ARBA00022786"/>
    </source>
</evidence>
<evidence type="ECO:0000256" key="7">
    <source>
        <dbReference type="ARBA" id="ARBA00022723"/>
    </source>
</evidence>
<comment type="catalytic activity">
    <reaction evidence="16">
        <text>[E2 ubiquitin-conjugating enzyme]-S-ubiquitinyl-L-cysteine + [acceptor protein]-L-cysteine = [E2 ubiquitin-conjugating enzyme]-L-cysteine + [acceptor protein]-S-ubiquitinyl-L-cysteine.</text>
        <dbReference type="EC" id="2.3.2.36"/>
    </reaction>
</comment>
<sequence length="305" mass="35114">MKQDVNNNNLWKMAHSVLRVDQLDAHQLDDELHLLLRAQLTKAFQFFRPGVLSKCDPEVNAVLRLLIWHFSISKVGATLGQQMLNMLYTNSLPLGQRSLSLDRKHQLLYALLLVGCRWFQERSSDLSLMTGSSEKFQFVWKLIDLLERLVKVASLVNFLVFLQQGFYPSLLERVLGIIPRFAQPQSVRQVTFEFMTRELLWHGFAEFLFFLLPLVNIHRIRNVIRRRIAGVPAGRGTLQRSLAECKECAVCGEWPTCPQEMGCQHVFCYYCLKSNFEADPSYTCPSCGQAVEESNNIRPVMCSVR</sequence>
<evidence type="ECO:0000256" key="19">
    <source>
        <dbReference type="PROSITE-ProRule" id="PRU00175"/>
    </source>
</evidence>
<dbReference type="CTD" id="5828"/>
<dbReference type="FunCoup" id="A0A7M7SZE3">
    <property type="interactions" value="720"/>
</dbReference>
<keyword evidence="12 20" id="KW-1133">Transmembrane helix</keyword>
<evidence type="ECO:0000256" key="16">
    <source>
        <dbReference type="ARBA" id="ARBA00034438"/>
    </source>
</evidence>
<dbReference type="GO" id="GO:0008270">
    <property type="term" value="F:zinc ion binding"/>
    <property type="evidence" value="ECO:0007669"/>
    <property type="project" value="UniProtKB-KW"/>
</dbReference>
<dbReference type="PROSITE" id="PS00518">
    <property type="entry name" value="ZF_RING_1"/>
    <property type="match status" value="1"/>
</dbReference>
<accession>A0A7M7SZE3</accession>
<evidence type="ECO:0000256" key="11">
    <source>
        <dbReference type="ARBA" id="ARBA00022927"/>
    </source>
</evidence>
<dbReference type="PANTHER" id="PTHR48178">
    <property type="entry name" value="PEROXISOME BIOGENESIS FACTOR 2"/>
    <property type="match status" value="1"/>
</dbReference>
<evidence type="ECO:0000256" key="20">
    <source>
        <dbReference type="SAM" id="Phobius"/>
    </source>
</evidence>